<dbReference type="EMBL" id="MTEJ01000296">
    <property type="protein sequence ID" value="OQX05282.1"/>
    <property type="molecule type" value="Genomic_DNA"/>
</dbReference>
<proteinExistence type="predicted"/>
<reference evidence="2 3" key="1">
    <citation type="submission" date="2017-01" db="EMBL/GenBank/DDBJ databases">
        <title>Novel large sulfur bacteria in the metagenomes of groundwater-fed chemosynthetic microbial mats in the Lake Huron basin.</title>
        <authorList>
            <person name="Sharrar A.M."/>
            <person name="Flood B.E."/>
            <person name="Bailey J.V."/>
            <person name="Jones D.S."/>
            <person name="Biddanda B."/>
            <person name="Ruberg S.A."/>
            <person name="Marcus D.N."/>
            <person name="Dick G.J."/>
        </authorList>
    </citation>
    <scope>NUCLEOTIDE SEQUENCE [LARGE SCALE GENOMIC DNA]</scope>
    <source>
        <strain evidence="2">A8</strain>
    </source>
</reference>
<protein>
    <submittedName>
        <fullName evidence="2">Uncharacterized protein</fullName>
    </submittedName>
</protein>
<evidence type="ECO:0000313" key="3">
    <source>
        <dbReference type="Proteomes" id="UP000192491"/>
    </source>
</evidence>
<sequence>MELRILDANGTLISQPPDPKPPRRRARTIPTSWQLGARLWFTLLEALPLDNAGTFPTDTLLRYAIIDTTLQQALDLSDVCLQGATYPSFYIPSQLGVIAYGSCRKAHGLAFNDDGKVQHHDSLSLLTDQLEDTQHDLSQRPAMLFLVGDQIYADDVLPELMPYLQALALQLMGKSIPLPDNSDACLISLPERTAFKKGCGLTSSSQHAHVLSFGEYAALYLVTFGNRVGFQYTAPRQDLTHFSNDDLDDLERPELANLPRQPAASPQSLGEHRHLHEF</sequence>
<accession>A0A1Y1QGS6</accession>
<evidence type="ECO:0000256" key="1">
    <source>
        <dbReference type="SAM" id="MobiDB-lite"/>
    </source>
</evidence>
<evidence type="ECO:0000313" key="2">
    <source>
        <dbReference type="EMBL" id="OQX05282.1"/>
    </source>
</evidence>
<organism evidence="2 3">
    <name type="scientific">Thiothrix lacustris</name>
    <dbReference type="NCBI Taxonomy" id="525917"/>
    <lineage>
        <taxon>Bacteria</taxon>
        <taxon>Pseudomonadati</taxon>
        <taxon>Pseudomonadota</taxon>
        <taxon>Gammaproteobacteria</taxon>
        <taxon>Thiotrichales</taxon>
        <taxon>Thiotrichaceae</taxon>
        <taxon>Thiothrix</taxon>
    </lineage>
</organism>
<gene>
    <name evidence="2" type="ORF">BWK73_33940</name>
</gene>
<dbReference type="Proteomes" id="UP000192491">
    <property type="component" value="Unassembled WGS sequence"/>
</dbReference>
<dbReference type="AlphaFoldDB" id="A0A1Y1QGS6"/>
<comment type="caution">
    <text evidence="2">The sequence shown here is derived from an EMBL/GenBank/DDBJ whole genome shotgun (WGS) entry which is preliminary data.</text>
</comment>
<feature type="region of interest" description="Disordered" evidence="1">
    <location>
        <begin position="257"/>
        <end position="278"/>
    </location>
</feature>
<feature type="region of interest" description="Disordered" evidence="1">
    <location>
        <begin position="1"/>
        <end position="26"/>
    </location>
</feature>
<name>A0A1Y1QGS6_9GAMM</name>